<evidence type="ECO:0000313" key="2">
    <source>
        <dbReference type="EMBL" id="BAU87306.1"/>
    </source>
</evidence>
<dbReference type="SUPFAM" id="SSF56235">
    <property type="entry name" value="N-terminal nucleophile aminohydrolases (Ntn hydrolases)"/>
    <property type="match status" value="1"/>
</dbReference>
<dbReference type="InterPro" id="IPR052896">
    <property type="entry name" value="GGT-like_enzyme"/>
</dbReference>
<dbReference type="EMBL" id="AP017424">
    <property type="protein sequence ID" value="BAU87306.1"/>
    <property type="molecule type" value="Genomic_DNA"/>
</dbReference>
<proteinExistence type="predicted"/>
<dbReference type="InterPro" id="IPR043137">
    <property type="entry name" value="GGT_ssub_C"/>
</dbReference>
<feature type="domain" description="Transposase InsH N-terminal" evidence="1">
    <location>
        <begin position="14"/>
        <end position="84"/>
    </location>
</feature>
<dbReference type="PANTHER" id="PTHR43881:SF1">
    <property type="entry name" value="GAMMA-GLUTAMYLTRANSPEPTIDASE (AFU_ORTHOLOGUE AFUA_4G13580)"/>
    <property type="match status" value="1"/>
</dbReference>
<dbReference type="Pfam" id="PF01019">
    <property type="entry name" value="G_glu_transpept"/>
    <property type="match status" value="1"/>
</dbReference>
<dbReference type="Proteomes" id="UP000217676">
    <property type="component" value="Chromosome"/>
</dbReference>
<dbReference type="Pfam" id="PF05598">
    <property type="entry name" value="DUF772"/>
    <property type="match status" value="1"/>
</dbReference>
<dbReference type="InterPro" id="IPR008490">
    <property type="entry name" value="Transposase_InsH_N"/>
</dbReference>
<organism evidence="2 3">
    <name type="scientific">Streptomyces laurentii</name>
    <dbReference type="NCBI Taxonomy" id="39478"/>
    <lineage>
        <taxon>Bacteria</taxon>
        <taxon>Bacillati</taxon>
        <taxon>Actinomycetota</taxon>
        <taxon>Actinomycetes</taxon>
        <taxon>Kitasatosporales</taxon>
        <taxon>Streptomycetaceae</taxon>
        <taxon>Streptomyces</taxon>
    </lineage>
</organism>
<protein>
    <submittedName>
        <fullName evidence="2">Transposase IS4 family protein</fullName>
    </submittedName>
</protein>
<dbReference type="PANTHER" id="PTHR43881">
    <property type="entry name" value="GAMMA-GLUTAMYLTRANSPEPTIDASE (AFU_ORTHOLOGUE AFUA_4G13580)"/>
    <property type="match status" value="1"/>
</dbReference>
<dbReference type="KEGG" id="slau:SLA_6439"/>
<dbReference type="InterPro" id="IPR029055">
    <property type="entry name" value="Ntn_hydrolases_N"/>
</dbReference>
<accession>A0A160P7R8</accession>
<name>A0A160P7R8_STRLU</name>
<sequence>MRVRDHPGRLWRDEDFADWYPSDGHPGLPPAQLATVCVLQLLLGLSDRQAADAVRCRIDFKYALAMELDDPGFHHSVPADFRDRLTEDGRAGRLLDLALPRLKEAGLVRERTTQRTDSTTLAPALLLKDRVPHLAFGAMGGEGQPQSQVAMVTRMVDFGYDVQQAIEAPLRLMGRTWGTPSRNLTSEGRIGDEIVRELKRRGQPVQPVTGWDDNTGHAQAIRVDQRHGFYEGGADPRGDGAALGY</sequence>
<dbReference type="AlphaFoldDB" id="A0A160P7R8"/>
<dbReference type="Gene3D" id="3.60.20.40">
    <property type="match status" value="1"/>
</dbReference>
<dbReference type="RefSeq" id="WP_359878622.1">
    <property type="nucleotide sequence ID" value="NZ_JBEYHT010000030.1"/>
</dbReference>
<keyword evidence="3" id="KW-1185">Reference proteome</keyword>
<evidence type="ECO:0000259" key="1">
    <source>
        <dbReference type="Pfam" id="PF05598"/>
    </source>
</evidence>
<reference evidence="2 3" key="1">
    <citation type="journal article" date="2016" name="Genome Announc.">
        <title>Complete Genome Sequence of Thiostrepton-Producing Streptomyces laurentii ATCC 31255.</title>
        <authorList>
            <person name="Doi K."/>
            <person name="Fujino Y."/>
            <person name="Nagayoshi Y."/>
            <person name="Ohshima T."/>
            <person name="Ogata S."/>
        </authorList>
    </citation>
    <scope>NUCLEOTIDE SEQUENCE [LARGE SCALE GENOMIC DNA]</scope>
    <source>
        <strain evidence="2 3">ATCC 31255</strain>
    </source>
</reference>
<gene>
    <name evidence="2" type="ORF">SLA_6439</name>
</gene>
<evidence type="ECO:0000313" key="3">
    <source>
        <dbReference type="Proteomes" id="UP000217676"/>
    </source>
</evidence>